<evidence type="ECO:0000256" key="3">
    <source>
        <dbReference type="SAM" id="MobiDB-lite"/>
    </source>
</evidence>
<name>A0AA47NSB1_MERPO</name>
<evidence type="ECO:0000256" key="2">
    <source>
        <dbReference type="ARBA" id="ARBA00023043"/>
    </source>
</evidence>
<dbReference type="InterPro" id="IPR052420">
    <property type="entry name" value="Espin/Espin-like"/>
</dbReference>
<evidence type="ECO:0000256" key="1">
    <source>
        <dbReference type="ARBA" id="ARBA00022737"/>
    </source>
</evidence>
<feature type="compositionally biased region" description="Polar residues" evidence="3">
    <location>
        <begin position="9"/>
        <end position="25"/>
    </location>
</feature>
<dbReference type="GO" id="GO:0051017">
    <property type="term" value="P:actin filament bundle assembly"/>
    <property type="evidence" value="ECO:0007669"/>
    <property type="project" value="TreeGrafter"/>
</dbReference>
<dbReference type="GO" id="GO:0005737">
    <property type="term" value="C:cytoplasm"/>
    <property type="evidence" value="ECO:0007669"/>
    <property type="project" value="TreeGrafter"/>
</dbReference>
<dbReference type="Proteomes" id="UP001174136">
    <property type="component" value="Unassembled WGS sequence"/>
</dbReference>
<dbReference type="PANTHER" id="PTHR24153:SF0">
    <property type="entry name" value="ESPIN-LIKE PROTEIN"/>
    <property type="match status" value="1"/>
</dbReference>
<keyword evidence="2" id="KW-0040">ANK repeat</keyword>
<sequence>MIAHAPQVCSPTQPESNQSDSGQGHTPTPPSPSVPETGGLGLLLRLAEGLAGWARRRPDSWATEVALGGPGTVRSHPPPPGRRGMIPPISSWSMGPWAPGPLAEGRLAWAAPGWIRGRLAADGCRWRSLGCLPAPPLAVAAVQGELVLGWLSSPRLCSLDSPSVSRPGRRSPTLGASVAGFVRPHATEVAFFGALRHRTRVCSPTQPESNQSDSGQIPVELVEAECFPGPLRSMESSKQPVKEVSPVPRHSSVSSTTKHASGSIQHVQVASSVVSSFNLLKPPERDYTLSSQMKSIRSLKHAGFTAVFTGQTRADTEEEVCQGEVPIVEVILADIDSLVPTHDEVGRPIAEWKRQVMVRQLQVRLGDEEEQRRQVMAMADGHIPVDSWKYSQTHNAILGPFGELLSEEDLVYLQRQIEKVSLQKRCQAYELELSRLTEELRSVLPDPLVNISLNKEALKQMDLEGRLPPPAWCSRVSDIVRNMSLLLSTLTGGWEGGERGTAEGMIEGVGELQGVREGLAPELGRDAAQQGGGRAPAQVEVSAGCRIPHVGLVSAFSHRLEANGHSRARRERAEREIQQSGVSVRDLRSNFEGQLGGIYPFAGFVSDTSKLGDRGGRVVNLATQEAPSELHNGNIDDTLRPSNGEHNAVTPVMETISLRKERIVVLFLSHWKKSAYAITMRAARQRQEQGPEGDGITEVGANHRSSMLQFCCQRTAVEKMLLSWRNAKPERPGKATASAPCRVTYSPEQFLRASDGVVAATHDNLTLDLFMLGYFRILEQELAPEERKMRHLLCFEVFDHVGSFPWETVRDFHKAVVQDVQAGRRQWSDGFEDVKVRFFGRPPPLRGDLLPRVVVQAATADEHCSDTDFSCFSNEDICKYVDRSFAFWKEKEAELFDFAP</sequence>
<proteinExistence type="predicted"/>
<dbReference type="PANTHER" id="PTHR24153">
    <property type="entry name" value="ESPIN"/>
    <property type="match status" value="1"/>
</dbReference>
<evidence type="ECO:0000313" key="4">
    <source>
        <dbReference type="EMBL" id="KAK0136561.1"/>
    </source>
</evidence>
<keyword evidence="5" id="KW-1185">Reference proteome</keyword>
<dbReference type="AlphaFoldDB" id="A0AA47NSB1"/>
<accession>A0AA47NSB1</accession>
<protein>
    <submittedName>
        <fullName evidence="4">Espin-like protein</fullName>
    </submittedName>
</protein>
<organism evidence="4 5">
    <name type="scientific">Merluccius polli</name>
    <name type="common">Benguela hake</name>
    <name type="synonym">Merluccius cadenati</name>
    <dbReference type="NCBI Taxonomy" id="89951"/>
    <lineage>
        <taxon>Eukaryota</taxon>
        <taxon>Metazoa</taxon>
        <taxon>Chordata</taxon>
        <taxon>Craniata</taxon>
        <taxon>Vertebrata</taxon>
        <taxon>Euteleostomi</taxon>
        <taxon>Actinopterygii</taxon>
        <taxon>Neopterygii</taxon>
        <taxon>Teleostei</taxon>
        <taxon>Neoteleostei</taxon>
        <taxon>Acanthomorphata</taxon>
        <taxon>Zeiogadaria</taxon>
        <taxon>Gadariae</taxon>
        <taxon>Gadiformes</taxon>
        <taxon>Gadoidei</taxon>
        <taxon>Merlucciidae</taxon>
        <taxon>Merluccius</taxon>
    </lineage>
</organism>
<keyword evidence="1" id="KW-0677">Repeat</keyword>
<feature type="compositionally biased region" description="Low complexity" evidence="3">
    <location>
        <begin position="244"/>
        <end position="255"/>
    </location>
</feature>
<evidence type="ECO:0000313" key="5">
    <source>
        <dbReference type="Proteomes" id="UP001174136"/>
    </source>
</evidence>
<feature type="region of interest" description="Disordered" evidence="3">
    <location>
        <begin position="232"/>
        <end position="264"/>
    </location>
</feature>
<feature type="region of interest" description="Disordered" evidence="3">
    <location>
        <begin position="1"/>
        <end position="39"/>
    </location>
</feature>
<dbReference type="GO" id="GO:0051015">
    <property type="term" value="F:actin filament binding"/>
    <property type="evidence" value="ECO:0007669"/>
    <property type="project" value="TreeGrafter"/>
</dbReference>
<gene>
    <name evidence="4" type="primary">Espnl_0</name>
    <name evidence="4" type="ORF">N1851_027296</name>
</gene>
<dbReference type="EMBL" id="JAOPHQ010005143">
    <property type="protein sequence ID" value="KAK0136561.1"/>
    <property type="molecule type" value="Genomic_DNA"/>
</dbReference>
<reference evidence="4" key="1">
    <citation type="journal article" date="2023" name="Front. Mar. Sci.">
        <title>A new Merluccius polli reference genome to investigate the effects of global change in West African waters.</title>
        <authorList>
            <person name="Mateo J.L."/>
            <person name="Blanco-Fernandez C."/>
            <person name="Garcia-Vazquez E."/>
            <person name="Machado-Schiaffino G."/>
        </authorList>
    </citation>
    <scope>NUCLEOTIDE SEQUENCE</scope>
    <source>
        <strain evidence="4">C29</strain>
        <tissue evidence="4">Fin</tissue>
    </source>
</reference>
<comment type="caution">
    <text evidence="4">The sequence shown here is derived from an EMBL/GenBank/DDBJ whole genome shotgun (WGS) entry which is preliminary data.</text>
</comment>